<proteinExistence type="predicted"/>
<dbReference type="Proteomes" id="UP000291908">
    <property type="component" value="Genome"/>
</dbReference>
<protein>
    <submittedName>
        <fullName evidence="1">Putative head-tail joining protein</fullName>
    </submittedName>
</protein>
<sequence length="127" mass="14700">MAQYDRLRNTATRLITKFGEKIRYKNVLDGEPTDGKDWERGAPQINEYSVSVVFLPMKSSIEQLFRMMQNGNVQTGSERAYMHFVNFTPSLKDLIIRNDGIERRIRSISPIKPNGDSVVVYELELEE</sequence>
<dbReference type="EMBL" id="MK411820">
    <property type="protein sequence ID" value="QBG78747.1"/>
    <property type="molecule type" value="Genomic_DNA"/>
</dbReference>
<reference evidence="1 2" key="1">
    <citation type="submission" date="2019-01" db="EMBL/GenBank/DDBJ databases">
        <authorList>
            <person name="Yuan Y."/>
            <person name="Xu Y."/>
        </authorList>
    </citation>
    <scope>NUCLEOTIDE SEQUENCE [LARGE SCALE GENOMIC DNA]</scope>
</reference>
<name>A0A481S2K2_9CAUD</name>
<gene>
    <name evidence="1" type="ORF">vBAbaSD0_53</name>
</gene>
<accession>A0A481S2K2</accession>
<evidence type="ECO:0000313" key="2">
    <source>
        <dbReference type="Proteomes" id="UP000291908"/>
    </source>
</evidence>
<evidence type="ECO:0000313" key="1">
    <source>
        <dbReference type="EMBL" id="QBG78747.1"/>
    </source>
</evidence>
<organism evidence="1 2">
    <name type="scientific">Acinetobacter phage vB_AbaS_D0</name>
    <dbReference type="NCBI Taxonomy" id="2510492"/>
    <lineage>
        <taxon>Viruses</taxon>
        <taxon>Duplodnaviria</taxon>
        <taxon>Heunggongvirae</taxon>
        <taxon>Uroviricota</taxon>
        <taxon>Caudoviricetes</taxon>
        <taxon>Lokivirus</taxon>
        <taxon>Lokivirus IMEAB3</taxon>
    </lineage>
</organism>